<accession>A0A1Y5RFM2</accession>
<dbReference type="NCBIfam" id="TIGR01451">
    <property type="entry name" value="B_ant_repeat"/>
    <property type="match status" value="2"/>
</dbReference>
<dbReference type="Pfam" id="PF24346">
    <property type="entry name" value="DUF7507"/>
    <property type="match status" value="1"/>
</dbReference>
<evidence type="ECO:0000259" key="2">
    <source>
        <dbReference type="Pfam" id="PF20009"/>
    </source>
</evidence>
<name>A0A1Y5RFM2_9RHOB</name>
<evidence type="ECO:0000259" key="1">
    <source>
        <dbReference type="Pfam" id="PF01345"/>
    </source>
</evidence>
<dbReference type="EMBL" id="FWFW01000001">
    <property type="protein sequence ID" value="SLN16486.1"/>
    <property type="molecule type" value="Genomic_DNA"/>
</dbReference>
<feature type="domain" description="DUF7507" evidence="3">
    <location>
        <begin position="277"/>
        <end position="364"/>
    </location>
</feature>
<dbReference type="STRING" id="658057.SAMN04488032_101303"/>
<dbReference type="Pfam" id="PF20009">
    <property type="entry name" value="GEVED"/>
    <property type="match status" value="2"/>
</dbReference>
<protein>
    <submittedName>
        <fullName evidence="4">Uncharacterized protein</fullName>
    </submittedName>
</protein>
<dbReference type="InterPro" id="IPR055354">
    <property type="entry name" value="DUF7507"/>
</dbReference>
<dbReference type="InterPro" id="IPR047589">
    <property type="entry name" value="DUF11_rpt"/>
</dbReference>
<evidence type="ECO:0000313" key="5">
    <source>
        <dbReference type="Proteomes" id="UP000193307"/>
    </source>
</evidence>
<feature type="domain" description="GEVED" evidence="2">
    <location>
        <begin position="991"/>
        <end position="1076"/>
    </location>
</feature>
<feature type="domain" description="GEVED" evidence="2">
    <location>
        <begin position="807"/>
        <end position="891"/>
    </location>
</feature>
<keyword evidence="5" id="KW-1185">Reference proteome</keyword>
<dbReference type="Gene3D" id="2.60.40.1170">
    <property type="entry name" value="Mu homology domain, subdomain B"/>
    <property type="match status" value="1"/>
</dbReference>
<dbReference type="Proteomes" id="UP000193307">
    <property type="component" value="Unassembled WGS sequence"/>
</dbReference>
<evidence type="ECO:0000259" key="3">
    <source>
        <dbReference type="Pfam" id="PF24346"/>
    </source>
</evidence>
<gene>
    <name evidence="4" type="ORF">PAM7971_00347</name>
</gene>
<dbReference type="Pfam" id="PF01345">
    <property type="entry name" value="DUF11"/>
    <property type="match status" value="1"/>
</dbReference>
<sequence>MGAQRVLPAVVKRVSKFSLAVMCAGALIATMGTSASDAGDYSIDWSAFDWPDGETGPLVRTLRDQYGFEVDATVEHSGDFISYRNSSGVITPTPDDTTIFGGNIESLILVSDAPPNQGAIGDARIISSVSASSGGVAIRVDNLTIDVLDIDANDNNSTADRCDFITAFGDNGNPTLSPVSATPTLVTGPGTGSGLTGALTANQAQCIYNDGPAGSPTSPNDDTGTVRASFPDATSSVTFWYDESIQNVRNYNVFTNYDPGARGIGMFGNANFTVDQSISLDRSATPTSALAGDNVTYTYTVTNNGALPFNPNQDVIIEDSLLGTVTCPAIAAPIAPGGTVVCSASYTLTPADLITGSVDSTATAGIGAIGQAFPVRLQSNPQSLSVASAVNGPISGPQSCSPVSIFDSPRTQLAGSGSAGALTLSDVFLFDDVTTDVNGNPIDVVFQIDQISDATAVNVSTGLEARMTPADDAFVSFHLRLVQDGTATTANPQGTAIDQSRINGILVQQTDVDSRGTSDDSSDVVGTLDPVTNIYHFNTAPLASFPVGNPAIAMDPAKTGDPTNWLDEPNETNFDNYVTMEFDTFVEARFIHGYTGTSTNDATRGTTILLCAISNTSPDVIAEDDDYTASPINALAGGTAGEVMANDTINGLPAAFPTATLEVLVEATPQNTGDPVPTLEVSGAAAGSVLVPAGVPAGVYTIEYQLCDAVDPTDCDRAKVTVAVFDGNGLDFGDAPVSYLTASHGISLTPTIYLGDTPPDSEIVPQSDATATADDLLETDDEDAVIFPILTQGVNVTLDIDVTGLGYLQAWIDFNGDGVFEDALSERIATDLRDNGTGADVVAGDGVIQVNVTVPTDATTSTTFARFRYGSENGLSMVSFAVDGEVEDYSLLIAAADLVDRGDAPASYGDPRHAVVPSIYLGAGLPDTEVTPQNSPLADADDLAGDDDEDSIAGFPLLVAGSTVPLTVQTNETLSIQLALGIPVSEGITNLQLWIDFDQSGTFEPTEQIAVDYRDGGFGDTDGTFNNQISLNIAVPSDIGNGTSFARLRWSTSSAVAADPFDGFNADGEVEDYLVTLSNPNGPLVCDTGFFMVYASNGKPILEKLQITGSPGSYTSQRTTYPPDFAGNYGITGWGWSEVDNYIYGILRNTFQLHRVTYSGAVQPVIDMAGLGLGTVGSTLEILPNGIMIYNILGQSGRYQLLDISDPLSPVNLGVLDAGGGAPNGLDMSYNIRDGLIYMISNGNSIYAMDPKGGTSGATTTTLVAANVPLPAGFGSSQLDSVWMDENGFLYAYDNNSRQVFGLEVGAAGARPASYQFFAIDGTGSAPIGNDGASCRKGSLYATSVFAEGTISGTLFEDTDNSGTLNGGETGLSALITVALYNDNGTPTDIADDVLVQTGETLNDGTYSFAAVDATLTYRIEVDETDPDIPAALSLSTTNPLTGVTVTTGADTSGQDFGFATVAAAADLSLSKLAQDTSGVPLTQADAGTAFDFVLTVTNDGPGAASDVTVIDRLPDGYSYVSDDAAATGGSYDEGTGLWTLGNIANGATASLTIRVTMNATGEHTNVAEITGSSLPDPDSDPAVGPLTDDLSDEIADDDEAQATVTLTGAGAVISGTVFIDNGNGGGTSFDGAQNGTEIGSPAATVSVFDSTNTLIDTPEVAADGAWSLVLPAGYSDVVTVVVTPDAAHLVISETPTAFPSQTNTDTRDGRLSFTAAANTDYAGLDVGLLQSAKLNESQDAAIAAGQVALLRHEYYADADGTVIFDTTVVSQAPAGAFTVALFEDNGCDGTADVVISGPLTIAPDTLICVIARVSASSAVGPNSSYIFDLTADTTYGTTGITEQDRNTDRLTADAQQGSLKLSKTVRNVTQNSVEAVANGGTLGDVLEYKIYLENPTSLPATDVTIYDKTPPYTVLDGPIPSPITVGGSLTCTVGLPVANVAGYAGNLRWDCTGTYLPGSQGAVSFEVKISP</sequence>
<feature type="domain" description="DUF11" evidence="1">
    <location>
        <begin position="1483"/>
        <end position="1580"/>
    </location>
</feature>
<reference evidence="4 5" key="1">
    <citation type="submission" date="2017-03" db="EMBL/GenBank/DDBJ databases">
        <authorList>
            <person name="Afonso C.L."/>
            <person name="Miller P.J."/>
            <person name="Scott M.A."/>
            <person name="Spackman E."/>
            <person name="Goraichik I."/>
            <person name="Dimitrov K.M."/>
            <person name="Suarez D.L."/>
            <person name="Swayne D.E."/>
        </authorList>
    </citation>
    <scope>NUCLEOTIDE SEQUENCE [LARGE SCALE GENOMIC DNA]</scope>
    <source>
        <strain evidence="4 5">CECT 7971</strain>
    </source>
</reference>
<organism evidence="4 5">
    <name type="scientific">Pacificibacter marinus</name>
    <dbReference type="NCBI Taxonomy" id="658057"/>
    <lineage>
        <taxon>Bacteria</taxon>
        <taxon>Pseudomonadati</taxon>
        <taxon>Pseudomonadota</taxon>
        <taxon>Alphaproteobacteria</taxon>
        <taxon>Rhodobacterales</taxon>
        <taxon>Roseobacteraceae</taxon>
        <taxon>Pacificibacter</taxon>
    </lineage>
</organism>
<proteinExistence type="predicted"/>
<dbReference type="SUPFAM" id="SSF63829">
    <property type="entry name" value="Calcium-dependent phosphotriesterase"/>
    <property type="match status" value="1"/>
</dbReference>
<dbReference type="InterPro" id="IPR001434">
    <property type="entry name" value="OmcB-like_DUF11"/>
</dbReference>
<dbReference type="InterPro" id="IPR045474">
    <property type="entry name" value="GEVED"/>
</dbReference>
<dbReference type="Gene3D" id="2.60.40.10">
    <property type="entry name" value="Immunoglobulins"/>
    <property type="match status" value="2"/>
</dbReference>
<dbReference type="InterPro" id="IPR013783">
    <property type="entry name" value="Ig-like_fold"/>
</dbReference>
<evidence type="ECO:0000313" key="4">
    <source>
        <dbReference type="EMBL" id="SLN16486.1"/>
    </source>
</evidence>